<evidence type="ECO:0000313" key="5">
    <source>
        <dbReference type="RefSeq" id="XP_025023104.1"/>
    </source>
</evidence>
<reference evidence="3 4" key="1">
    <citation type="submission" date="2025-04" db="UniProtKB">
        <authorList>
            <consortium name="RefSeq"/>
        </authorList>
    </citation>
    <scope>IDENTIFICATION</scope>
    <source>
        <tissue evidence="3 4">Liver</tissue>
    </source>
</reference>
<dbReference type="GO" id="GO:0035197">
    <property type="term" value="F:siRNA binding"/>
    <property type="evidence" value="ECO:0007669"/>
    <property type="project" value="TreeGrafter"/>
</dbReference>
<dbReference type="KEGG" id="pbi:103053846"/>
<organism evidence="2 3">
    <name type="scientific">Python bivittatus</name>
    <name type="common">Burmese python</name>
    <name type="synonym">Python molurus bivittatus</name>
    <dbReference type="NCBI Taxonomy" id="176946"/>
    <lineage>
        <taxon>Eukaryota</taxon>
        <taxon>Metazoa</taxon>
        <taxon>Chordata</taxon>
        <taxon>Craniata</taxon>
        <taxon>Vertebrata</taxon>
        <taxon>Euteleostomi</taxon>
        <taxon>Lepidosauria</taxon>
        <taxon>Squamata</taxon>
        <taxon>Bifurcata</taxon>
        <taxon>Unidentata</taxon>
        <taxon>Episquamata</taxon>
        <taxon>Toxicofera</taxon>
        <taxon>Serpentes</taxon>
        <taxon>Henophidia</taxon>
        <taxon>Pythonidae</taxon>
        <taxon>Python</taxon>
    </lineage>
</organism>
<dbReference type="RefSeq" id="XP_025023103.1">
    <property type="nucleotide sequence ID" value="XM_025167335.1"/>
</dbReference>
<dbReference type="OMA" id="QWSQQAI"/>
<proteinExistence type="predicted"/>
<accession>A0A9F2WDK2</accession>
<evidence type="ECO:0000313" key="3">
    <source>
        <dbReference type="RefSeq" id="XP_007429346.2"/>
    </source>
</evidence>
<dbReference type="RefSeq" id="XP_007429346.2">
    <property type="nucleotide sequence ID" value="XM_007429284.3"/>
</dbReference>
<dbReference type="Pfam" id="PF22749">
    <property type="entry name" value="Arb2"/>
    <property type="match status" value="1"/>
</dbReference>
<evidence type="ECO:0000259" key="1">
    <source>
        <dbReference type="Pfam" id="PF22749"/>
    </source>
</evidence>
<dbReference type="GO" id="GO:0005634">
    <property type="term" value="C:nucleus"/>
    <property type="evidence" value="ECO:0007669"/>
    <property type="project" value="TreeGrafter"/>
</dbReference>
<dbReference type="InterPro" id="IPR053858">
    <property type="entry name" value="Arb2_dom"/>
</dbReference>
<dbReference type="RefSeq" id="XP_025023104.1">
    <property type="nucleotide sequence ID" value="XM_025167336.1"/>
</dbReference>
<evidence type="ECO:0000313" key="2">
    <source>
        <dbReference type="Proteomes" id="UP000695026"/>
    </source>
</evidence>
<gene>
    <name evidence="3 4 5" type="primary">LOC103053846</name>
</gene>
<protein>
    <recommendedName>
        <fullName evidence="1">Arb2 domain-containing protein</fullName>
    </recommendedName>
</protein>
<dbReference type="OrthoDB" id="421951at2759"/>
<dbReference type="GO" id="GO:0031048">
    <property type="term" value="P:regulatory ncRNA-mediated heterochromatin formation"/>
    <property type="evidence" value="ECO:0007669"/>
    <property type="project" value="TreeGrafter"/>
</dbReference>
<dbReference type="InterPro" id="IPR048263">
    <property type="entry name" value="Arb2"/>
</dbReference>
<evidence type="ECO:0000313" key="4">
    <source>
        <dbReference type="RefSeq" id="XP_025023103.1"/>
    </source>
</evidence>
<dbReference type="PANTHER" id="PTHR21357">
    <property type="entry name" value="FAM172 FAMILY PROTEIN HOMOLOG CG10038"/>
    <property type="match status" value="1"/>
</dbReference>
<dbReference type="PANTHER" id="PTHR21357:SF2">
    <property type="entry name" value="PROTEIN FAM172B-RELATED"/>
    <property type="match status" value="1"/>
</dbReference>
<keyword evidence="2" id="KW-1185">Reference proteome</keyword>
<name>A0A9F2WDK2_PYTBI</name>
<sequence>MEVSRSLWHYSSNMSWLQMIEDLSFRKLINSSECPEKLKYDFNKNGELRHVDTNEPFVFNYQNSYKDNHKRYQILGQLITQYVYELLEKACNLQKIYFPTCVADSEICSFFFMSENALTNSSTLLVLLQDQGTFRAGQWGQRTIIHEGLQHGSQIPFITKALQYSWGVIALNPNDNFVDLKIEPECLSLFENDTICPLNLSWAVPKRNSSNPEEHAMYVWDHFISKSASRNVAFVAHGYGGLIFFNLLMQRTLEVMNKVYAVALIDSKHHMKHQTQDNSQVQTWIWKHCREWVSNSKPIDRSVGCLVKMDCPTVSTGYEKYSMAPSSSLQSIFKYLKNALKTSTKDYFSRSPIATRSKNTMKKN</sequence>
<feature type="domain" description="Arb2" evidence="1">
    <location>
        <begin position="33"/>
        <end position="298"/>
    </location>
</feature>
<dbReference type="Proteomes" id="UP000695026">
    <property type="component" value="Unplaced"/>
</dbReference>
<dbReference type="AlphaFoldDB" id="A0A9F2WDK2"/>
<dbReference type="GeneID" id="103053846"/>